<feature type="compositionally biased region" description="Low complexity" evidence="5">
    <location>
        <begin position="456"/>
        <end position="474"/>
    </location>
</feature>
<dbReference type="GO" id="GO:0035973">
    <property type="term" value="P:aggrephagy"/>
    <property type="evidence" value="ECO:0007669"/>
    <property type="project" value="TreeGrafter"/>
</dbReference>
<feature type="compositionally biased region" description="Polar residues" evidence="5">
    <location>
        <begin position="162"/>
        <end position="172"/>
    </location>
</feature>
<evidence type="ECO:0000256" key="3">
    <source>
        <dbReference type="ARBA" id="ARBA00022833"/>
    </source>
</evidence>
<keyword evidence="2 4" id="KW-0863">Zinc-finger</keyword>
<feature type="region of interest" description="Disordered" evidence="5">
    <location>
        <begin position="314"/>
        <end position="353"/>
    </location>
</feature>
<dbReference type="SUPFAM" id="SSF57850">
    <property type="entry name" value="RING/U-box"/>
    <property type="match status" value="4"/>
</dbReference>
<feature type="region of interest" description="Disordered" evidence="5">
    <location>
        <begin position="133"/>
        <end position="228"/>
    </location>
</feature>
<dbReference type="GO" id="GO:0016235">
    <property type="term" value="C:aggresome"/>
    <property type="evidence" value="ECO:0007669"/>
    <property type="project" value="TreeGrafter"/>
</dbReference>
<dbReference type="PROSITE" id="PS50135">
    <property type="entry name" value="ZF_ZZ_2"/>
    <property type="match status" value="2"/>
</dbReference>
<name>V2XVR6_MONRO</name>
<protein>
    <submittedName>
        <fullName evidence="7">Zz type zinc finger domain-containing protein</fullName>
    </submittedName>
</protein>
<feature type="region of interest" description="Disordered" evidence="5">
    <location>
        <begin position="431"/>
        <end position="475"/>
    </location>
</feature>
<dbReference type="GO" id="GO:0044753">
    <property type="term" value="C:amphisome"/>
    <property type="evidence" value="ECO:0007669"/>
    <property type="project" value="TreeGrafter"/>
</dbReference>
<evidence type="ECO:0000313" key="7">
    <source>
        <dbReference type="EMBL" id="ESK97857.1"/>
    </source>
</evidence>
<dbReference type="GO" id="GO:0007032">
    <property type="term" value="P:endosome organization"/>
    <property type="evidence" value="ECO:0007669"/>
    <property type="project" value="TreeGrafter"/>
</dbReference>
<dbReference type="InterPro" id="IPR000433">
    <property type="entry name" value="Znf_ZZ"/>
</dbReference>
<dbReference type="Gene3D" id="3.10.20.90">
    <property type="entry name" value="Phosphatidylinositol 3-kinase Catalytic Subunit, Chain A, domain 1"/>
    <property type="match status" value="1"/>
</dbReference>
<dbReference type="SMART" id="SM00291">
    <property type="entry name" value="ZnF_ZZ"/>
    <property type="match status" value="4"/>
</dbReference>
<keyword evidence="3" id="KW-0862">Zinc</keyword>
<keyword evidence="8" id="KW-1185">Reference proteome</keyword>
<dbReference type="Gene3D" id="3.30.60.90">
    <property type="match status" value="3"/>
</dbReference>
<feature type="compositionally biased region" description="Polar residues" evidence="5">
    <location>
        <begin position="205"/>
        <end position="227"/>
    </location>
</feature>
<evidence type="ECO:0000256" key="2">
    <source>
        <dbReference type="ARBA" id="ARBA00022771"/>
    </source>
</evidence>
<comment type="caution">
    <text evidence="7">The sequence shown here is derived from an EMBL/GenBank/DDBJ whole genome shotgun (WGS) entry which is preliminary data.</text>
</comment>
<proteinExistence type="predicted"/>
<dbReference type="GO" id="GO:0000423">
    <property type="term" value="P:mitophagy"/>
    <property type="evidence" value="ECO:0007669"/>
    <property type="project" value="TreeGrafter"/>
</dbReference>
<dbReference type="GO" id="GO:0008270">
    <property type="term" value="F:zinc ion binding"/>
    <property type="evidence" value="ECO:0007669"/>
    <property type="project" value="UniProtKB-KW"/>
</dbReference>
<keyword evidence="1" id="KW-0479">Metal-binding</keyword>
<dbReference type="AlphaFoldDB" id="V2XVR6"/>
<feature type="domain" description="ZZ-type" evidence="6">
    <location>
        <begin position="778"/>
        <end position="835"/>
    </location>
</feature>
<dbReference type="EMBL" id="AWSO01000016">
    <property type="protein sequence ID" value="ESK97857.1"/>
    <property type="molecule type" value="Genomic_DNA"/>
</dbReference>
<dbReference type="Pfam" id="PF00569">
    <property type="entry name" value="ZZ"/>
    <property type="match status" value="2"/>
</dbReference>
<dbReference type="CDD" id="cd02340">
    <property type="entry name" value="ZZ_NBR1_like"/>
    <property type="match status" value="1"/>
</dbReference>
<feature type="compositionally biased region" description="Polar residues" evidence="5">
    <location>
        <begin position="335"/>
        <end position="353"/>
    </location>
</feature>
<dbReference type="GO" id="GO:0005080">
    <property type="term" value="F:protein kinase C binding"/>
    <property type="evidence" value="ECO:0007669"/>
    <property type="project" value="TreeGrafter"/>
</dbReference>
<dbReference type="KEGG" id="mrr:Moror_17286"/>
<accession>V2XVR6</accession>
<dbReference type="InterPro" id="IPR052260">
    <property type="entry name" value="Autophagy_Rcpt_SigReg"/>
</dbReference>
<evidence type="ECO:0000259" key="6">
    <source>
        <dbReference type="PROSITE" id="PS50135"/>
    </source>
</evidence>
<dbReference type="PANTHER" id="PTHR15090">
    <property type="entry name" value="SEQUESTOSOME 1-RELATED"/>
    <property type="match status" value="1"/>
</dbReference>
<dbReference type="Proteomes" id="UP000017559">
    <property type="component" value="Unassembled WGS sequence"/>
</dbReference>
<dbReference type="STRING" id="1381753.V2XVR6"/>
<evidence type="ECO:0000313" key="8">
    <source>
        <dbReference type="Proteomes" id="UP000017559"/>
    </source>
</evidence>
<dbReference type="SUPFAM" id="SSF54277">
    <property type="entry name" value="CAD &amp; PB1 domains"/>
    <property type="match status" value="1"/>
</dbReference>
<evidence type="ECO:0000256" key="4">
    <source>
        <dbReference type="PROSITE-ProRule" id="PRU00228"/>
    </source>
</evidence>
<feature type="domain" description="ZZ-type" evidence="6">
    <location>
        <begin position="662"/>
        <end position="723"/>
    </location>
</feature>
<dbReference type="InterPro" id="IPR000270">
    <property type="entry name" value="PB1_dom"/>
</dbReference>
<evidence type="ECO:0000256" key="5">
    <source>
        <dbReference type="SAM" id="MobiDB-lite"/>
    </source>
</evidence>
<dbReference type="HOGENOM" id="CLU_007319_0_0_1"/>
<reference evidence="7 8" key="1">
    <citation type="journal article" date="2014" name="BMC Genomics">
        <title>Genome and secretome analysis of the hemibiotrophic fungal pathogen, Moniliophthora roreri, which causes frosty pod rot disease of cacao: mechanisms of the biotrophic and necrotrophic phases.</title>
        <authorList>
            <person name="Meinhardt L.W."/>
            <person name="Costa G.G.L."/>
            <person name="Thomazella D.P.T."/>
            <person name="Teixeira P.J.P.L."/>
            <person name="Carazzolle M.F."/>
            <person name="Schuster S.C."/>
            <person name="Carlson J.E."/>
            <person name="Guiltinan M.J."/>
            <person name="Mieczkowski P."/>
            <person name="Farmer A."/>
            <person name="Ramaraj T."/>
            <person name="Crozier J."/>
            <person name="Davis R.E."/>
            <person name="Shao J."/>
            <person name="Melnick R.L."/>
            <person name="Pereira G.A.G."/>
            <person name="Bailey B.A."/>
        </authorList>
    </citation>
    <scope>NUCLEOTIDE SEQUENCE [LARGE SCALE GENOMIC DNA]</scope>
    <source>
        <strain evidence="7 8">MCA 2997</strain>
    </source>
</reference>
<dbReference type="GO" id="GO:0070530">
    <property type="term" value="F:K63-linked polyubiquitin modification-dependent protein binding"/>
    <property type="evidence" value="ECO:0007669"/>
    <property type="project" value="TreeGrafter"/>
</dbReference>
<dbReference type="Pfam" id="PF00564">
    <property type="entry name" value="PB1"/>
    <property type="match status" value="1"/>
</dbReference>
<dbReference type="PANTHER" id="PTHR15090:SF0">
    <property type="entry name" value="SEQUESTOSOME-1"/>
    <property type="match status" value="1"/>
</dbReference>
<dbReference type="OrthoDB" id="661148at2759"/>
<evidence type="ECO:0000256" key="1">
    <source>
        <dbReference type="ARBA" id="ARBA00022723"/>
    </source>
</evidence>
<feature type="compositionally biased region" description="Basic and acidic residues" evidence="5">
    <location>
        <begin position="190"/>
        <end position="201"/>
    </location>
</feature>
<dbReference type="InterPro" id="IPR043145">
    <property type="entry name" value="Znf_ZZ_sf"/>
</dbReference>
<gene>
    <name evidence="7" type="ORF">Moror_17286</name>
</gene>
<sequence>MNPRADVRLVFSCTFDSKTKKITFSQRNCDYERLKARVEESFSLRASSYIISYTDDDSETTNISCDRDLAEAIEYFQTGGDDKQSVSSGTSMLSVRSSRKITLRFDITVEGPSLSDSGSILTLDEDEYRDRNRSHSSFSFGAPSVNLDDDAATVSSRDTRGLSHTQQYSSDTLAPPSGYDRQSHLSGDSSWDHVSRPEKPPSPKVNGSQASSSRSQDPFSDNNSISASVRFPDDSSAVFERLRLEEDDASNYDPLSRDGRGAAWLRDQNARAIRTMGVMPEPSVSDGVSLPPVEEDALGELALQRDDRGKYYYSYSSSGSASQGVPESGADDVDYQTSFETGTSTRPRPSSRQLNWLQAQQSAVNGAKSSKPSIQTYHSDPSLETVIPPEVLPFVEVPPIPPECITKCSECNAPMEFMKYVCTTCGEKGPDLGKGKAKGPPLDTSFIYPPPSRDYPSTSLASPSPSSSSFSSSSRTFVDTESVYSQKHYHKPLPSIPGSSPKDRSKRTGYELCSNCIEFAGVEHAIQAGLAPASSPTVSPTSPEDAQMALQWRRMAPTQKGQLRHAYQEKTWGHSGWENLQQDEEPFVNCSACSVPTPLHKSYKCASCLKYYLCRACYGQVHDLHPSHAFLVMPDKPVRSLSNPDFYQSTSEYPGEEESMVHPDVKCYHCMQDIVGARFHCAECDSVDICSNCEANGLPGNLDSDDGGHSSSHITIKIPFPLERTEVQTLSRRATYMWTKHSANVKRSGSGSKTKSEYSSYARTVVGNSHPLDSPNDNHAAFCNGCNQLIRGVRYQCASCPSTPTAYNLCANCEKSSYILHDPNHIFFKLKRPVSRPIESAYPMVPKLYKTPAGPLDGNPNPEDLNDYLRTLTHTFALCDRHMRPITGVWYRCVYCGKDLCDECEAVDTHNDTHFFLVFKSPVDMKVFK</sequence>
<organism evidence="7 8">
    <name type="scientific">Moniliophthora roreri (strain MCA 2997)</name>
    <name type="common">Cocoa frosty pod rot fungus</name>
    <name type="synonym">Crinipellis roreri</name>
    <dbReference type="NCBI Taxonomy" id="1381753"/>
    <lineage>
        <taxon>Eukaryota</taxon>
        <taxon>Fungi</taxon>
        <taxon>Dikarya</taxon>
        <taxon>Basidiomycota</taxon>
        <taxon>Agaricomycotina</taxon>
        <taxon>Agaricomycetes</taxon>
        <taxon>Agaricomycetidae</taxon>
        <taxon>Agaricales</taxon>
        <taxon>Marasmiineae</taxon>
        <taxon>Marasmiaceae</taxon>
        <taxon>Moniliophthora</taxon>
    </lineage>
</organism>